<evidence type="ECO:0000256" key="12">
    <source>
        <dbReference type="ARBA" id="ARBA00042244"/>
    </source>
</evidence>
<keyword evidence="6 14" id="KW-1133">Transmembrane helix</keyword>
<evidence type="ECO:0000256" key="13">
    <source>
        <dbReference type="SAM" id="MobiDB-lite"/>
    </source>
</evidence>
<evidence type="ECO:0000256" key="5">
    <source>
        <dbReference type="ARBA" id="ARBA00022692"/>
    </source>
</evidence>
<evidence type="ECO:0000256" key="1">
    <source>
        <dbReference type="ARBA" id="ARBA00004189"/>
    </source>
</evidence>
<dbReference type="OMA" id="NECYISK"/>
<proteinExistence type="inferred from homology"/>
<protein>
    <recommendedName>
        <fullName evidence="11">Scavenger receptor class B member 1</fullName>
    </recommendedName>
    <alternativeName>
        <fullName evidence="12">SR-BI</fullName>
    </alternativeName>
</protein>
<evidence type="ECO:0000256" key="4">
    <source>
        <dbReference type="ARBA" id="ARBA00022475"/>
    </source>
</evidence>
<keyword evidence="16" id="KW-1185">Reference proteome</keyword>
<dbReference type="GO" id="GO:0005737">
    <property type="term" value="C:cytoplasm"/>
    <property type="evidence" value="ECO:0007669"/>
    <property type="project" value="TreeGrafter"/>
</dbReference>
<dbReference type="GO" id="GO:0005901">
    <property type="term" value="C:caveola"/>
    <property type="evidence" value="ECO:0007669"/>
    <property type="project" value="UniProtKB-SubCell"/>
</dbReference>
<evidence type="ECO:0000256" key="3">
    <source>
        <dbReference type="ARBA" id="ARBA00010532"/>
    </source>
</evidence>
<dbReference type="InterPro" id="IPR002159">
    <property type="entry name" value="CD36_fam"/>
</dbReference>
<feature type="region of interest" description="Disordered" evidence="13">
    <location>
        <begin position="622"/>
        <end position="651"/>
    </location>
</feature>
<feature type="compositionally biased region" description="Gly residues" evidence="13">
    <location>
        <begin position="18"/>
        <end position="31"/>
    </location>
</feature>
<feature type="region of interest" description="Disordered" evidence="13">
    <location>
        <begin position="16"/>
        <end position="38"/>
    </location>
</feature>
<evidence type="ECO:0000256" key="11">
    <source>
        <dbReference type="ARBA" id="ARBA00040821"/>
    </source>
</evidence>
<evidence type="ECO:0000313" key="16">
    <source>
        <dbReference type="Proteomes" id="UP001142055"/>
    </source>
</evidence>
<evidence type="ECO:0000256" key="2">
    <source>
        <dbReference type="ARBA" id="ARBA00004651"/>
    </source>
</evidence>
<keyword evidence="5 14" id="KW-0812">Transmembrane</keyword>
<dbReference type="EMBL" id="JAPWDV010000004">
    <property type="protein sequence ID" value="KAJ6215691.1"/>
    <property type="molecule type" value="Genomic_DNA"/>
</dbReference>
<dbReference type="PANTHER" id="PTHR11923">
    <property type="entry name" value="SCAVENGER RECEPTOR CLASS B TYPE-1 SR-B1"/>
    <property type="match status" value="1"/>
</dbReference>
<feature type="compositionally biased region" description="Gly residues" evidence="13">
    <location>
        <begin position="630"/>
        <end position="639"/>
    </location>
</feature>
<organism evidence="15 16">
    <name type="scientific">Blomia tropicalis</name>
    <name type="common">Mite</name>
    <dbReference type="NCBI Taxonomy" id="40697"/>
    <lineage>
        <taxon>Eukaryota</taxon>
        <taxon>Metazoa</taxon>
        <taxon>Ecdysozoa</taxon>
        <taxon>Arthropoda</taxon>
        <taxon>Chelicerata</taxon>
        <taxon>Arachnida</taxon>
        <taxon>Acari</taxon>
        <taxon>Acariformes</taxon>
        <taxon>Sarcoptiformes</taxon>
        <taxon>Astigmata</taxon>
        <taxon>Glycyphagoidea</taxon>
        <taxon>Echimyopodidae</taxon>
        <taxon>Blomia</taxon>
    </lineage>
</organism>
<dbReference type="PRINTS" id="PR01609">
    <property type="entry name" value="CD36FAMILY"/>
</dbReference>
<sequence>MITIFSTIVADDDDARGRGGGGCRDGGGRGGVDQLTKQQRDQWNKPLPAMKSPKMRLFGAKLARSRSSICMTLTGITLIVIGLLFYLFLMHNLINDEIAKRIAITDGSESYEKWRQLPMPIYYRYYFFNITNAAEIERSGAKPLVKEIGPFTYRSFWSKNAIEYHPNGTVSFRERKVLHFVPELSVASDTERILTTVNGPLTVTLALLQKAPLVVRNIVILGLSSVSEGMFVTRNARELLYDGYPEMLTSFGPLLSPTIPNMKGKFAWLYGKNNSDDGLFTVHTGERDHQLIDRIDRYNGRTEISFWKNGSDCNRIQGSTDGQFVSIPDNGDGKSFELFHPEICRKIRFVQDHKFNSSTFRFMGPNVSQPLYDHIDGNVPMIDYSGRGGVRFPFEKYVPDPDTFSSVDDYPPNSCYGSKITPSRPELGDLLLSMRQQNQANAAPRFPIRPFSYTRAGRLHFKSGVWDMSQCKYGAPVLLSYPHFLYAHESYRENVAGMRPDPSRHQFSMLIEPRTGSAMGTYARMQINVLVSKPPWVSRYRYIPEVVFPVFWQEIRAEMPSDVVEHLEWALTVPYTAADIISIGIIVTGLAMIAAGAILLLRTNVDEHDRNAIHDRKNTFHMTSHLPNVDGGGGGGGGNENINNRTNKNNRNVAKNGFINEALSYDDNDDNDVDVDVDRHKRKPNNK</sequence>
<feature type="transmembrane region" description="Helical" evidence="14">
    <location>
        <begin position="69"/>
        <end position="89"/>
    </location>
</feature>
<evidence type="ECO:0000256" key="10">
    <source>
        <dbReference type="ARBA" id="ARBA00023180"/>
    </source>
</evidence>
<dbReference type="GO" id="GO:0005044">
    <property type="term" value="F:scavenger receptor activity"/>
    <property type="evidence" value="ECO:0007669"/>
    <property type="project" value="TreeGrafter"/>
</dbReference>
<evidence type="ECO:0000256" key="6">
    <source>
        <dbReference type="ARBA" id="ARBA00022989"/>
    </source>
</evidence>
<dbReference type="PANTHER" id="PTHR11923:SF110">
    <property type="entry name" value="SCAVENGER RECEPTOR CLASS B MEMBER 1"/>
    <property type="match status" value="1"/>
</dbReference>
<gene>
    <name evidence="15" type="ORF">RDWZM_010191</name>
</gene>
<comment type="similarity">
    <text evidence="3">Belongs to the CD36 family.</text>
</comment>
<evidence type="ECO:0000256" key="8">
    <source>
        <dbReference type="ARBA" id="ARBA00023157"/>
    </source>
</evidence>
<keyword evidence="8" id="KW-1015">Disulfide bond</keyword>
<keyword evidence="9" id="KW-0675">Receptor</keyword>
<evidence type="ECO:0000313" key="15">
    <source>
        <dbReference type="EMBL" id="KAJ6215691.1"/>
    </source>
</evidence>
<keyword evidence="4" id="KW-1003">Cell membrane</keyword>
<feature type="compositionally biased region" description="Low complexity" evidence="13">
    <location>
        <begin position="640"/>
        <end position="651"/>
    </location>
</feature>
<comment type="subcellular location">
    <subcellularLocation>
        <location evidence="2">Cell membrane</location>
        <topology evidence="2">Multi-pass membrane protein</topology>
    </subcellularLocation>
    <subcellularLocation>
        <location evidence="1">Membrane</location>
        <location evidence="1">Caveola</location>
        <topology evidence="1">Multi-pass membrane protein</topology>
    </subcellularLocation>
</comment>
<evidence type="ECO:0000256" key="14">
    <source>
        <dbReference type="SAM" id="Phobius"/>
    </source>
</evidence>
<name>A0A9Q0RII2_BLOTA</name>
<dbReference type="AlphaFoldDB" id="A0A9Q0RII2"/>
<reference evidence="15" key="1">
    <citation type="submission" date="2022-12" db="EMBL/GenBank/DDBJ databases">
        <title>Genome assemblies of Blomia tropicalis.</title>
        <authorList>
            <person name="Cui Y."/>
        </authorList>
    </citation>
    <scope>NUCLEOTIDE SEQUENCE</scope>
    <source>
        <tissue evidence="15">Adult mites</tissue>
    </source>
</reference>
<dbReference type="Pfam" id="PF01130">
    <property type="entry name" value="CD36"/>
    <property type="match status" value="2"/>
</dbReference>
<feature type="transmembrane region" description="Helical" evidence="14">
    <location>
        <begin position="580"/>
        <end position="601"/>
    </location>
</feature>
<dbReference type="Proteomes" id="UP001142055">
    <property type="component" value="Chromosome 4"/>
</dbReference>
<keyword evidence="7 14" id="KW-0472">Membrane</keyword>
<evidence type="ECO:0000256" key="9">
    <source>
        <dbReference type="ARBA" id="ARBA00023170"/>
    </source>
</evidence>
<evidence type="ECO:0000256" key="7">
    <source>
        <dbReference type="ARBA" id="ARBA00023136"/>
    </source>
</evidence>
<accession>A0A9Q0RII2</accession>
<keyword evidence="10" id="KW-0325">Glycoprotein</keyword>
<comment type="caution">
    <text evidence="15">The sequence shown here is derived from an EMBL/GenBank/DDBJ whole genome shotgun (WGS) entry which is preliminary data.</text>
</comment>